<keyword evidence="5" id="KW-1185">Reference proteome</keyword>
<reference evidence="3 5" key="1">
    <citation type="submission" date="2022-06" db="EMBL/GenBank/DDBJ databases">
        <title>Leptospira isolates from biofilms formed at urban environments.</title>
        <authorList>
            <person name="Ribeiro P.S."/>
            <person name="Sousa T."/>
            <person name="Carvalho N."/>
            <person name="Aburjaile F."/>
            <person name="Neves F."/>
            <person name="Oliveira D."/>
            <person name="Blanco L."/>
            <person name="Lima J."/>
            <person name="Costa F."/>
            <person name="Brenig B."/>
            <person name="Soares S."/>
            <person name="Ramos R."/>
            <person name="Goes-Neto A."/>
            <person name="Matiuzzi M."/>
            <person name="Azevedo V."/>
            <person name="Ristow P."/>
        </authorList>
    </citation>
    <scope>NUCLEOTIDE SEQUENCE</scope>
    <source>
        <strain evidence="2 5">VSF19</strain>
        <strain evidence="3">VSF20</strain>
    </source>
</reference>
<dbReference type="Proteomes" id="UP001208540">
    <property type="component" value="Unassembled WGS sequence"/>
</dbReference>
<evidence type="ECO:0000313" key="4">
    <source>
        <dbReference type="Proteomes" id="UP001208540"/>
    </source>
</evidence>
<protein>
    <recommendedName>
        <fullName evidence="6">Lipoprotein</fullName>
    </recommendedName>
</protein>
<keyword evidence="1" id="KW-1133">Transmembrane helix</keyword>
<gene>
    <name evidence="2" type="ORF">ND861_09550</name>
    <name evidence="3" type="ORF">ND862_10115</name>
</gene>
<evidence type="ECO:0000313" key="5">
    <source>
        <dbReference type="Proteomes" id="UP001208912"/>
    </source>
</evidence>
<evidence type="ECO:0000256" key="1">
    <source>
        <dbReference type="SAM" id="Phobius"/>
    </source>
</evidence>
<sequence>MEGVLRETRLAMNSKFIHILIFLILAFHCRKMTDSHIRKTPDGGYRKFESSKKENFDVHTKFDKDWNVLRKEVFFRTPYFEDHSRESKDELVITYLEENGKYHLSIILLMLSNESSILYHLNNKGQFYTKSINVSPNNSVEYSRSIDFESNQKKVSDYVYIFDTSNKKPKIKSKMITNEFCQSEDKIEFICNDKNFEIMEYYLKKIE</sequence>
<feature type="transmembrane region" description="Helical" evidence="1">
    <location>
        <begin position="12"/>
        <end position="29"/>
    </location>
</feature>
<evidence type="ECO:0000313" key="2">
    <source>
        <dbReference type="EMBL" id="MCW7526588.1"/>
    </source>
</evidence>
<name>A0AAW5VCR7_9LEPT</name>
<dbReference type="EMBL" id="JAMQPM010000003">
    <property type="protein sequence ID" value="MCW7526588.1"/>
    <property type="molecule type" value="Genomic_DNA"/>
</dbReference>
<dbReference type="AlphaFoldDB" id="A0AAW5VCR7"/>
<proteinExistence type="predicted"/>
<accession>A0AAW5VCR7</accession>
<organism evidence="3 4">
    <name type="scientific">Leptospira soteropolitanensis</name>
    <dbReference type="NCBI Taxonomy" id="2950025"/>
    <lineage>
        <taxon>Bacteria</taxon>
        <taxon>Pseudomonadati</taxon>
        <taxon>Spirochaetota</taxon>
        <taxon>Spirochaetia</taxon>
        <taxon>Leptospirales</taxon>
        <taxon>Leptospiraceae</taxon>
        <taxon>Leptospira</taxon>
    </lineage>
</organism>
<evidence type="ECO:0008006" key="6">
    <source>
        <dbReference type="Google" id="ProtNLM"/>
    </source>
</evidence>
<keyword evidence="1" id="KW-0812">Transmembrane</keyword>
<keyword evidence="1" id="KW-0472">Membrane</keyword>
<dbReference type="EMBL" id="JAMQPL010000003">
    <property type="protein sequence ID" value="MCW7530568.1"/>
    <property type="molecule type" value="Genomic_DNA"/>
</dbReference>
<comment type="caution">
    <text evidence="3">The sequence shown here is derived from an EMBL/GenBank/DDBJ whole genome shotgun (WGS) entry which is preliminary data.</text>
</comment>
<dbReference type="Proteomes" id="UP001208912">
    <property type="component" value="Unassembled WGS sequence"/>
</dbReference>
<evidence type="ECO:0000313" key="3">
    <source>
        <dbReference type="EMBL" id="MCW7530568.1"/>
    </source>
</evidence>
<dbReference type="RefSeq" id="WP_265351936.1">
    <property type="nucleotide sequence ID" value="NZ_JAMQPL010000003.1"/>
</dbReference>